<dbReference type="InterPro" id="IPR001460">
    <property type="entry name" value="PCN-bd_Tpept"/>
</dbReference>
<keyword evidence="3" id="KW-0121">Carboxypeptidase</keyword>
<feature type="transmembrane region" description="Helical" evidence="20">
    <location>
        <begin position="139"/>
        <end position="164"/>
    </location>
</feature>
<dbReference type="GO" id="GO:0030288">
    <property type="term" value="C:outer membrane-bounded periplasmic space"/>
    <property type="evidence" value="ECO:0007669"/>
    <property type="project" value="TreeGrafter"/>
</dbReference>
<keyword evidence="9" id="KW-0378">Hydrolase</keyword>
<keyword evidence="2" id="KW-0813">Transport</keyword>
<evidence type="ECO:0000256" key="17">
    <source>
        <dbReference type="ARBA" id="ARBA00044770"/>
    </source>
</evidence>
<dbReference type="Proteomes" id="UP000319836">
    <property type="component" value="Unassembled WGS sequence"/>
</dbReference>
<evidence type="ECO:0000256" key="19">
    <source>
        <dbReference type="SAM" id="MobiDB-lite"/>
    </source>
</evidence>
<evidence type="ECO:0000256" key="9">
    <source>
        <dbReference type="ARBA" id="ARBA00022801"/>
    </source>
</evidence>
<feature type="transmembrane region" description="Helical" evidence="20">
    <location>
        <begin position="28"/>
        <end position="47"/>
    </location>
</feature>
<dbReference type="SUPFAM" id="SSF53955">
    <property type="entry name" value="Lysozyme-like"/>
    <property type="match status" value="1"/>
</dbReference>
<feature type="transmembrane region" description="Helical" evidence="20">
    <location>
        <begin position="615"/>
        <end position="638"/>
    </location>
</feature>
<evidence type="ECO:0000256" key="20">
    <source>
        <dbReference type="SAM" id="Phobius"/>
    </source>
</evidence>
<dbReference type="GO" id="GO:0004180">
    <property type="term" value="F:carboxypeptidase activity"/>
    <property type="evidence" value="ECO:0007669"/>
    <property type="project" value="UniProtKB-KW"/>
</dbReference>
<dbReference type="InterPro" id="IPR003439">
    <property type="entry name" value="ABC_transporter-like_ATP-bd"/>
</dbReference>
<dbReference type="GO" id="GO:0140359">
    <property type="term" value="F:ABC-type transporter activity"/>
    <property type="evidence" value="ECO:0007669"/>
    <property type="project" value="InterPro"/>
</dbReference>
<protein>
    <recommendedName>
        <fullName evidence="17">peptidoglycan glycosyltransferase</fullName>
        <ecNumber evidence="17">2.4.99.28</ecNumber>
    </recommendedName>
</protein>
<evidence type="ECO:0000256" key="1">
    <source>
        <dbReference type="ARBA" id="ARBA00004651"/>
    </source>
</evidence>
<dbReference type="InterPro" id="IPR017871">
    <property type="entry name" value="ABC_transporter-like_CS"/>
</dbReference>
<keyword evidence="5" id="KW-0328">Glycosyltransferase</keyword>
<dbReference type="SUPFAM" id="SSF90123">
    <property type="entry name" value="ABC transporter transmembrane region"/>
    <property type="match status" value="1"/>
</dbReference>
<evidence type="ECO:0000256" key="5">
    <source>
        <dbReference type="ARBA" id="ARBA00022676"/>
    </source>
</evidence>
<evidence type="ECO:0000256" key="12">
    <source>
        <dbReference type="ARBA" id="ARBA00022984"/>
    </source>
</evidence>
<feature type="domain" description="ABC transporter" evidence="21">
    <location>
        <begin position="345"/>
        <end position="579"/>
    </location>
</feature>
<dbReference type="Gene3D" id="1.10.3810.10">
    <property type="entry name" value="Biosynthetic peptidoglycan transglycosylase-like"/>
    <property type="match status" value="1"/>
</dbReference>
<dbReference type="EC" id="2.4.99.28" evidence="17"/>
<feature type="transmembrane region" description="Helical" evidence="20">
    <location>
        <begin position="242"/>
        <end position="270"/>
    </location>
</feature>
<dbReference type="SMART" id="SM00382">
    <property type="entry name" value="AAA"/>
    <property type="match status" value="1"/>
</dbReference>
<dbReference type="InterPro" id="IPR001264">
    <property type="entry name" value="Glyco_trans_51"/>
</dbReference>
<keyword evidence="15" id="KW-0511">Multifunctional enzyme</keyword>
<dbReference type="PANTHER" id="PTHR32282:SF27">
    <property type="entry name" value="PENICILLIN-BINDING PROTEIN 1A"/>
    <property type="match status" value="1"/>
</dbReference>
<keyword evidence="6" id="KW-0808">Transferase</keyword>
<dbReference type="PROSITE" id="PS50929">
    <property type="entry name" value="ABC_TM1F"/>
    <property type="match status" value="1"/>
</dbReference>
<accession>A0A538TYY9</accession>
<dbReference type="Pfam" id="PF00664">
    <property type="entry name" value="ABC_membrane"/>
    <property type="match status" value="1"/>
</dbReference>
<dbReference type="Gene3D" id="1.20.1560.10">
    <property type="entry name" value="ABC transporter type 1, transmembrane domain"/>
    <property type="match status" value="1"/>
</dbReference>
<dbReference type="GO" id="GO:0006508">
    <property type="term" value="P:proteolysis"/>
    <property type="evidence" value="ECO:0007669"/>
    <property type="project" value="UniProtKB-KW"/>
</dbReference>
<dbReference type="InterPro" id="IPR036640">
    <property type="entry name" value="ABC1_TM_sf"/>
</dbReference>
<gene>
    <name evidence="23" type="ORF">E6K80_13660</name>
</gene>
<comment type="caution">
    <text evidence="23">The sequence shown here is derived from an EMBL/GenBank/DDBJ whole genome shotgun (WGS) entry which is preliminary data.</text>
</comment>
<keyword evidence="10 23" id="KW-0067">ATP-binding</keyword>
<evidence type="ECO:0000256" key="6">
    <source>
        <dbReference type="ARBA" id="ARBA00022679"/>
    </source>
</evidence>
<feature type="domain" description="ABC transmembrane type-1" evidence="22">
    <location>
        <begin position="29"/>
        <end position="311"/>
    </location>
</feature>
<dbReference type="InterPro" id="IPR027417">
    <property type="entry name" value="P-loop_NTPase"/>
</dbReference>
<evidence type="ECO:0000256" key="10">
    <source>
        <dbReference type="ARBA" id="ARBA00022840"/>
    </source>
</evidence>
<organism evidence="23 24">
    <name type="scientific">Eiseniibacteriota bacterium</name>
    <dbReference type="NCBI Taxonomy" id="2212470"/>
    <lineage>
        <taxon>Bacteria</taxon>
        <taxon>Candidatus Eiseniibacteriota</taxon>
    </lineage>
</organism>
<dbReference type="Gene3D" id="3.40.710.10">
    <property type="entry name" value="DD-peptidase/beta-lactamase superfamily"/>
    <property type="match status" value="1"/>
</dbReference>
<evidence type="ECO:0000259" key="22">
    <source>
        <dbReference type="PROSITE" id="PS50929"/>
    </source>
</evidence>
<dbReference type="PANTHER" id="PTHR32282">
    <property type="entry name" value="BINDING PROTEIN TRANSPEPTIDASE, PUTATIVE-RELATED"/>
    <property type="match status" value="1"/>
</dbReference>
<evidence type="ECO:0000313" key="23">
    <source>
        <dbReference type="EMBL" id="TMQ68852.1"/>
    </source>
</evidence>
<dbReference type="GO" id="GO:0016887">
    <property type="term" value="F:ATP hydrolysis activity"/>
    <property type="evidence" value="ECO:0007669"/>
    <property type="project" value="InterPro"/>
</dbReference>
<dbReference type="GO" id="GO:0008955">
    <property type="term" value="F:peptidoglycan glycosyltransferase activity"/>
    <property type="evidence" value="ECO:0007669"/>
    <property type="project" value="UniProtKB-EC"/>
</dbReference>
<dbReference type="InterPro" id="IPR003593">
    <property type="entry name" value="AAA+_ATPase"/>
</dbReference>
<proteinExistence type="predicted"/>
<evidence type="ECO:0000256" key="3">
    <source>
        <dbReference type="ARBA" id="ARBA00022645"/>
    </source>
</evidence>
<dbReference type="GO" id="GO:0071555">
    <property type="term" value="P:cell wall organization"/>
    <property type="evidence" value="ECO:0007669"/>
    <property type="project" value="UniProtKB-KW"/>
</dbReference>
<dbReference type="InterPro" id="IPR050396">
    <property type="entry name" value="Glycosyltr_51/Transpeptidase"/>
</dbReference>
<evidence type="ECO:0000256" key="14">
    <source>
        <dbReference type="ARBA" id="ARBA00023136"/>
    </source>
</evidence>
<dbReference type="InterPro" id="IPR011527">
    <property type="entry name" value="ABC1_TM_dom"/>
</dbReference>
<dbReference type="InterPro" id="IPR012338">
    <property type="entry name" value="Beta-lactam/transpept-like"/>
</dbReference>
<feature type="transmembrane region" description="Helical" evidence="20">
    <location>
        <begin position="285"/>
        <end position="303"/>
    </location>
</feature>
<dbReference type="FunFam" id="3.40.50.300:FF:000287">
    <property type="entry name" value="Multidrug ABC transporter ATP-binding protein"/>
    <property type="match status" value="1"/>
</dbReference>
<keyword evidence="12" id="KW-0573">Peptidoglycan synthesis</keyword>
<keyword evidence="14 20" id="KW-0472">Membrane</keyword>
<evidence type="ECO:0000259" key="21">
    <source>
        <dbReference type="PROSITE" id="PS50893"/>
    </source>
</evidence>
<comment type="subcellular location">
    <subcellularLocation>
        <location evidence="1">Cell membrane</location>
        <topology evidence="1">Multi-pass membrane protein</topology>
    </subcellularLocation>
</comment>
<dbReference type="EMBL" id="VBPA01000377">
    <property type="protein sequence ID" value="TMQ68852.1"/>
    <property type="molecule type" value="Genomic_DNA"/>
</dbReference>
<evidence type="ECO:0000256" key="8">
    <source>
        <dbReference type="ARBA" id="ARBA00022741"/>
    </source>
</evidence>
<evidence type="ECO:0000256" key="13">
    <source>
        <dbReference type="ARBA" id="ARBA00022989"/>
    </source>
</evidence>
<comment type="catalytic activity">
    <reaction evidence="18">
        <text>[GlcNAc-(1-&gt;4)-Mur2Ac(oyl-L-Ala-gamma-D-Glu-L-Lys-D-Ala-D-Ala)](n)-di-trans,octa-cis-undecaprenyl diphosphate + beta-D-GlcNAc-(1-&gt;4)-Mur2Ac(oyl-L-Ala-gamma-D-Glu-L-Lys-D-Ala-D-Ala)-di-trans,octa-cis-undecaprenyl diphosphate = [GlcNAc-(1-&gt;4)-Mur2Ac(oyl-L-Ala-gamma-D-Glu-L-Lys-D-Ala-D-Ala)](n+1)-di-trans,octa-cis-undecaprenyl diphosphate + di-trans,octa-cis-undecaprenyl diphosphate + H(+)</text>
        <dbReference type="Rhea" id="RHEA:23708"/>
        <dbReference type="Rhea" id="RHEA-COMP:9602"/>
        <dbReference type="Rhea" id="RHEA-COMP:9603"/>
        <dbReference type="ChEBI" id="CHEBI:15378"/>
        <dbReference type="ChEBI" id="CHEBI:58405"/>
        <dbReference type="ChEBI" id="CHEBI:60033"/>
        <dbReference type="ChEBI" id="CHEBI:78435"/>
        <dbReference type="EC" id="2.4.99.28"/>
    </reaction>
</comment>
<dbReference type="Pfam" id="PF00912">
    <property type="entry name" value="Transgly"/>
    <property type="match status" value="1"/>
</dbReference>
<dbReference type="InterPro" id="IPR023346">
    <property type="entry name" value="Lysozyme-like_dom_sf"/>
</dbReference>
<evidence type="ECO:0000256" key="7">
    <source>
        <dbReference type="ARBA" id="ARBA00022692"/>
    </source>
</evidence>
<dbReference type="Gene3D" id="3.40.50.300">
    <property type="entry name" value="P-loop containing nucleotide triphosphate hydrolases"/>
    <property type="match status" value="1"/>
</dbReference>
<keyword evidence="13 20" id="KW-1133">Transmembrane helix</keyword>
<evidence type="ECO:0000256" key="15">
    <source>
        <dbReference type="ARBA" id="ARBA00023268"/>
    </source>
</evidence>
<feature type="region of interest" description="Disordered" evidence="19">
    <location>
        <begin position="1381"/>
        <end position="1407"/>
    </location>
</feature>
<dbReference type="GO" id="GO:0008658">
    <property type="term" value="F:penicillin binding"/>
    <property type="evidence" value="ECO:0007669"/>
    <property type="project" value="InterPro"/>
</dbReference>
<dbReference type="PROSITE" id="PS50893">
    <property type="entry name" value="ABC_TRANSPORTER_2"/>
    <property type="match status" value="1"/>
</dbReference>
<feature type="transmembrane region" description="Helical" evidence="20">
    <location>
        <begin position="67"/>
        <end position="94"/>
    </location>
</feature>
<evidence type="ECO:0000256" key="4">
    <source>
        <dbReference type="ARBA" id="ARBA00022670"/>
    </source>
</evidence>
<keyword evidence="16" id="KW-0961">Cell wall biogenesis/degradation</keyword>
<dbReference type="GO" id="GO:0008360">
    <property type="term" value="P:regulation of cell shape"/>
    <property type="evidence" value="ECO:0007669"/>
    <property type="project" value="UniProtKB-KW"/>
</dbReference>
<dbReference type="GO" id="GO:0005524">
    <property type="term" value="F:ATP binding"/>
    <property type="evidence" value="ECO:0007669"/>
    <property type="project" value="UniProtKB-KW"/>
</dbReference>
<dbReference type="CDD" id="cd07346">
    <property type="entry name" value="ABC_6TM_exporters"/>
    <property type="match status" value="1"/>
</dbReference>
<evidence type="ECO:0000256" key="11">
    <source>
        <dbReference type="ARBA" id="ARBA00022960"/>
    </source>
</evidence>
<keyword evidence="8" id="KW-0547">Nucleotide-binding</keyword>
<dbReference type="SUPFAM" id="SSF56601">
    <property type="entry name" value="beta-lactamase/transpeptidase-like"/>
    <property type="match status" value="1"/>
</dbReference>
<dbReference type="GO" id="GO:0005886">
    <property type="term" value="C:plasma membrane"/>
    <property type="evidence" value="ECO:0007669"/>
    <property type="project" value="UniProtKB-SubCell"/>
</dbReference>
<dbReference type="Pfam" id="PF00905">
    <property type="entry name" value="Transpeptidase"/>
    <property type="match status" value="1"/>
</dbReference>
<dbReference type="GO" id="GO:0009252">
    <property type="term" value="P:peptidoglycan biosynthetic process"/>
    <property type="evidence" value="ECO:0007669"/>
    <property type="project" value="UniProtKB-KW"/>
</dbReference>
<evidence type="ECO:0000256" key="2">
    <source>
        <dbReference type="ARBA" id="ARBA00022448"/>
    </source>
</evidence>
<reference evidence="23 24" key="1">
    <citation type="journal article" date="2019" name="Nat. Microbiol.">
        <title>Mediterranean grassland soil C-N compound turnover is dependent on rainfall and depth, and is mediated by genomically divergent microorganisms.</title>
        <authorList>
            <person name="Diamond S."/>
            <person name="Andeer P.F."/>
            <person name="Li Z."/>
            <person name="Crits-Christoph A."/>
            <person name="Burstein D."/>
            <person name="Anantharaman K."/>
            <person name="Lane K.R."/>
            <person name="Thomas B.C."/>
            <person name="Pan C."/>
            <person name="Northen T.R."/>
            <person name="Banfield J.F."/>
        </authorList>
    </citation>
    <scope>NUCLEOTIDE SEQUENCE [LARGE SCALE GENOMIC DNA]</scope>
    <source>
        <strain evidence="23">WS_10</strain>
    </source>
</reference>
<dbReference type="PROSITE" id="PS00211">
    <property type="entry name" value="ABC_TRANSPORTER_1"/>
    <property type="match status" value="1"/>
</dbReference>
<evidence type="ECO:0000256" key="16">
    <source>
        <dbReference type="ARBA" id="ARBA00023316"/>
    </source>
</evidence>
<feature type="transmembrane region" description="Helical" evidence="20">
    <location>
        <begin position="170"/>
        <end position="190"/>
    </location>
</feature>
<dbReference type="Pfam" id="PF00005">
    <property type="entry name" value="ABC_tran"/>
    <property type="match status" value="1"/>
</dbReference>
<evidence type="ECO:0000313" key="24">
    <source>
        <dbReference type="Proteomes" id="UP000319836"/>
    </source>
</evidence>
<dbReference type="SUPFAM" id="SSF52540">
    <property type="entry name" value="P-loop containing nucleoside triphosphate hydrolases"/>
    <property type="match status" value="1"/>
</dbReference>
<name>A0A538TYY9_UNCEI</name>
<dbReference type="InterPro" id="IPR036950">
    <property type="entry name" value="PBP_transglycosylase"/>
</dbReference>
<keyword evidence="4" id="KW-0645">Protease</keyword>
<evidence type="ECO:0000256" key="18">
    <source>
        <dbReference type="ARBA" id="ARBA00049902"/>
    </source>
</evidence>
<keyword evidence="11" id="KW-0133">Cell shape</keyword>
<keyword evidence="7 20" id="KW-0812">Transmembrane</keyword>
<sequence>MSSSRRPIRYANAWAEARELAWAHRGRLALGLFLMLVSQMAGLVLPASSKFLIDDVIGKHRPDLLPWLALASGTASLVQALSGFALSQVLGVAAQRAITDMRRRILEHVTRLPVRFFDSTQTGILISRIMNDAEGIRNLVGTGLVQLTSGLVTAVMAFAVLLYLNWHLTLVTLSIMLSFGIGMSIAFSRLRPIFRERGKIQAEVTGRLAESLGGIRIVKAYTAERREQRTFARGVHRLFRNVATAVTGTSGVMAFASIILGVVGVIMTLVGGRAILAGHMTLGDFVMYVFFTGLVAAPLVNIASIGTQITEAFAGLDRIRDLRATPTELDDDDARAPLGSLAGDIRFEHVTFEYNPGQPVLEDVSFHAPPGSTTALVGSSGSGKSTLISLVMAFNRPLSGRVVVDGRDLSSVRLEDYRSHLGAVFQDNFLFDGSVAENIAFSRPHAGLEEIRAASRVAHCEEFILGFAKGYDTIVGERGIKLSGGQRQRVAIARAVLADPKLLILDEATSSLDSESEGMIQDGLRALRRGRTTFVIAHRLSTIQSADQILVLEGGEIVERGTHAELLKKGGRYRQLYDKQYRFELDRFINPGEDFTPELPRWSFARQPFLRHPRLWTVLGALALVALTGVVLLIPLAARLDALRARRATGPSWSFPSRLYTAGVPFLEGRPLPFEYLRRQLAIRGYRQVGFEPREPGTWAVGTHGIGIFLRGFRDVPDPAGHGGAERVLLEIGNGMLMRVHRLGGRAGDAPPDRTSAPRLEPVVAALLMDDSRIRRTWVPLARVPQVVREAIVATEDRRFYHHWGLDLRSNLRALAVNLKAGGVRQGASTITQQLARGLFLGSQRTWDRKVREMFLAVGLELLLTKDQILEMYLNMVYWGRGGGGGVAGIAEGARWYFDQPVDSLRLGEAALLAGIIPAPNSSSPFRDPRRARERRNGVIDDMVAAGVLDARTAARAKALPLGVHKGPPAPEHFPSVASYAREWLEHEAPTELPAHALEQRGLAILTTIDPVWQLEAERGLADGLDEQERWRGRSEVPLEGAFVAIDPSTGSVRAIVGGRHATVGSFNRATQAHRQPGSAIKPLVFAAALERGPGAFTPASTLPDLRRAFDTPEGPWSPRNDDGNYHERVTVAKALTHSINVATANLVEAVGPPSVAREVARFGVEGVKAVPSIGLGTSEVTLVQLTNAYACFPNGGWKRAPTPVRLVLDGRGRALAAEARRAERVLPAATAALMTGLLEDVVIFGVSNPLRSQFGFTRGVGGKTGTTNEYHDAWFIGFTPDVVAGVWVGYDTPQSLDRPAAQIAIPVWAGIAHPMLEGFPQREFESGSLLEQVWIDPYTGGLARQDCPRPMLVPFVRGSAPRQFCSADHTADWAQIQAEQAAKADTTLEEKDENSMDEYFKPPDPH</sequence>